<keyword evidence="8 17" id="KW-0521">NADP</keyword>
<dbReference type="PANTHER" id="PTHR12592">
    <property type="entry name" value="ATP-DEPENDENT (S)-NAD(P)H-HYDRATE DEHYDRATASE FAMILY MEMBER"/>
    <property type="match status" value="1"/>
</dbReference>
<name>A0ABV7W3L4_9BURK</name>
<evidence type="ECO:0000256" key="4">
    <source>
        <dbReference type="ARBA" id="ARBA00009524"/>
    </source>
</evidence>
<dbReference type="EMBL" id="JBHRXX010000002">
    <property type="protein sequence ID" value="MFC3683617.1"/>
    <property type="molecule type" value="Genomic_DNA"/>
</dbReference>
<dbReference type="PROSITE" id="PS51383">
    <property type="entry name" value="YJEF_C_3"/>
    <property type="match status" value="1"/>
</dbReference>
<proteinExistence type="inferred from homology"/>
<gene>
    <name evidence="17" type="primary">nnrD</name>
    <name evidence="21" type="ORF">ACFOPI_08450</name>
</gene>
<evidence type="ECO:0000256" key="9">
    <source>
        <dbReference type="ARBA" id="ARBA00022958"/>
    </source>
</evidence>
<feature type="binding site" evidence="17">
    <location>
        <position position="309"/>
    </location>
    <ligand>
        <name>(6S)-NADPHX</name>
        <dbReference type="ChEBI" id="CHEBI:64076"/>
    </ligand>
</feature>
<comment type="caution">
    <text evidence="21">The sequence shown here is derived from an EMBL/GenBank/DDBJ whole genome shotgun (WGS) entry which is preliminary data.</text>
</comment>
<evidence type="ECO:0000313" key="21">
    <source>
        <dbReference type="EMBL" id="MFC3683617.1"/>
    </source>
</evidence>
<dbReference type="PANTHER" id="PTHR12592:SF0">
    <property type="entry name" value="ATP-DEPENDENT (S)-NAD(P)H-HYDRATE DEHYDRATASE"/>
    <property type="match status" value="1"/>
</dbReference>
<dbReference type="Pfam" id="PF03853">
    <property type="entry name" value="YjeF_N"/>
    <property type="match status" value="1"/>
</dbReference>
<evidence type="ECO:0000256" key="7">
    <source>
        <dbReference type="ARBA" id="ARBA00022840"/>
    </source>
</evidence>
<comment type="similarity">
    <text evidence="17">Belongs to the NnrD/CARKD family.</text>
</comment>
<comment type="cofactor">
    <cofactor evidence="17">
        <name>Mg(2+)</name>
        <dbReference type="ChEBI" id="CHEBI:18420"/>
    </cofactor>
</comment>
<comment type="function">
    <text evidence="14 18">Bifunctional enzyme that catalyzes the epimerization of the S- and R-forms of NAD(P)HX and the dehydration of the S-form of NAD(P)HX at the expense of ADP, which is converted to AMP. This allows the repair of both epimers of NAD(P)HX, a damaged form of NAD(P)H that is a result of enzymatic or heat-dependent hydration.</text>
</comment>
<dbReference type="SUPFAM" id="SSF64153">
    <property type="entry name" value="YjeF N-terminal domain-like"/>
    <property type="match status" value="1"/>
</dbReference>
<dbReference type="Pfam" id="PF01256">
    <property type="entry name" value="Carb_kinase"/>
    <property type="match status" value="1"/>
</dbReference>
<dbReference type="NCBIfam" id="TIGR00196">
    <property type="entry name" value="yjeF_cterm"/>
    <property type="match status" value="1"/>
</dbReference>
<dbReference type="PROSITE" id="PS51385">
    <property type="entry name" value="YJEF_N"/>
    <property type="match status" value="1"/>
</dbReference>
<feature type="binding site" evidence="17">
    <location>
        <position position="429"/>
    </location>
    <ligand>
        <name>AMP</name>
        <dbReference type="ChEBI" id="CHEBI:456215"/>
    </ligand>
</feature>
<dbReference type="Gene3D" id="3.40.50.10260">
    <property type="entry name" value="YjeF N-terminal domain"/>
    <property type="match status" value="1"/>
</dbReference>
<evidence type="ECO:0000256" key="8">
    <source>
        <dbReference type="ARBA" id="ARBA00022857"/>
    </source>
</evidence>
<keyword evidence="12 17" id="KW-0456">Lyase</keyword>
<evidence type="ECO:0000256" key="12">
    <source>
        <dbReference type="ARBA" id="ARBA00023239"/>
    </source>
</evidence>
<dbReference type="EC" id="4.2.1.136" evidence="17"/>
<evidence type="ECO:0000256" key="3">
    <source>
        <dbReference type="ARBA" id="ARBA00006001"/>
    </source>
</evidence>
<evidence type="ECO:0000256" key="10">
    <source>
        <dbReference type="ARBA" id="ARBA00023027"/>
    </source>
</evidence>
<evidence type="ECO:0000256" key="5">
    <source>
        <dbReference type="ARBA" id="ARBA00022723"/>
    </source>
</evidence>
<dbReference type="InterPro" id="IPR017953">
    <property type="entry name" value="Carbohydrate_kinase_pred_CS"/>
</dbReference>
<comment type="catalytic activity">
    <reaction evidence="2 18">
        <text>(6R)-NADPHX = (6S)-NADPHX</text>
        <dbReference type="Rhea" id="RHEA:32227"/>
        <dbReference type="ChEBI" id="CHEBI:64076"/>
        <dbReference type="ChEBI" id="CHEBI:64077"/>
        <dbReference type="EC" id="5.1.99.6"/>
    </reaction>
</comment>
<feature type="binding site" evidence="17">
    <location>
        <begin position="400"/>
        <end position="404"/>
    </location>
    <ligand>
        <name>AMP</name>
        <dbReference type="ChEBI" id="CHEBI:456215"/>
    </ligand>
</feature>
<dbReference type="NCBIfam" id="TIGR00197">
    <property type="entry name" value="yjeF_nterm"/>
    <property type="match status" value="1"/>
</dbReference>
<comment type="similarity">
    <text evidence="3 18">In the N-terminal section; belongs to the NnrE/AIBP family.</text>
</comment>
<evidence type="ECO:0000256" key="17">
    <source>
        <dbReference type="HAMAP-Rule" id="MF_01965"/>
    </source>
</evidence>
<evidence type="ECO:0000256" key="6">
    <source>
        <dbReference type="ARBA" id="ARBA00022741"/>
    </source>
</evidence>
<evidence type="ECO:0000256" key="16">
    <source>
        <dbReference type="ARBA" id="ARBA00049209"/>
    </source>
</evidence>
<dbReference type="InterPro" id="IPR030677">
    <property type="entry name" value="Nnr"/>
</dbReference>
<feature type="domain" description="YjeF N-terminal" evidence="20">
    <location>
        <begin position="1"/>
        <end position="201"/>
    </location>
</feature>
<comment type="catalytic activity">
    <reaction evidence="16 17 18">
        <text>(6S)-NADPHX + ADP = AMP + phosphate + NADPH + H(+)</text>
        <dbReference type="Rhea" id="RHEA:32235"/>
        <dbReference type="ChEBI" id="CHEBI:15378"/>
        <dbReference type="ChEBI" id="CHEBI:43474"/>
        <dbReference type="ChEBI" id="CHEBI:57783"/>
        <dbReference type="ChEBI" id="CHEBI:64076"/>
        <dbReference type="ChEBI" id="CHEBI:456215"/>
        <dbReference type="ChEBI" id="CHEBI:456216"/>
        <dbReference type="EC" id="4.2.1.136"/>
    </reaction>
</comment>
<keyword evidence="10 17" id="KW-0520">NAD</keyword>
<evidence type="ECO:0000256" key="13">
    <source>
        <dbReference type="ARBA" id="ARBA00023268"/>
    </source>
</evidence>
<dbReference type="SUPFAM" id="SSF53613">
    <property type="entry name" value="Ribokinase-like"/>
    <property type="match status" value="1"/>
</dbReference>
<evidence type="ECO:0000256" key="15">
    <source>
        <dbReference type="ARBA" id="ARBA00048238"/>
    </source>
</evidence>
<comment type="catalytic activity">
    <reaction evidence="1 18">
        <text>(6R)-NADHX = (6S)-NADHX</text>
        <dbReference type="Rhea" id="RHEA:32215"/>
        <dbReference type="ChEBI" id="CHEBI:64074"/>
        <dbReference type="ChEBI" id="CHEBI:64075"/>
        <dbReference type="EC" id="5.1.99.6"/>
    </reaction>
</comment>
<evidence type="ECO:0000259" key="19">
    <source>
        <dbReference type="PROSITE" id="PS51383"/>
    </source>
</evidence>
<evidence type="ECO:0000256" key="14">
    <source>
        <dbReference type="ARBA" id="ARBA00025153"/>
    </source>
</evidence>
<keyword evidence="11 18" id="KW-0413">Isomerase</keyword>
<dbReference type="InterPro" id="IPR000631">
    <property type="entry name" value="CARKD"/>
</dbReference>
<comment type="function">
    <text evidence="17">Catalyzes the dehydration of the S-form of NAD(P)HX at the expense of ADP, which is converted to AMP. Together with NAD(P)HX epimerase, which catalyzes the epimerization of the S- and R-forms, the enzyme allows the repair of both epimers of NAD(P)HX, a damaged form of NAD(P)H that is a result of enzymatic or heat-dependent hydration.</text>
</comment>
<accession>A0ABV7W3L4</accession>
<feature type="binding site" evidence="17">
    <location>
        <position position="363"/>
    </location>
    <ligand>
        <name>(6S)-NADPHX</name>
        <dbReference type="ChEBI" id="CHEBI:64076"/>
    </ligand>
</feature>
<keyword evidence="13" id="KW-0511">Multifunctional enzyme</keyword>
<evidence type="ECO:0000256" key="11">
    <source>
        <dbReference type="ARBA" id="ARBA00023235"/>
    </source>
</evidence>
<dbReference type="PIRSF" id="PIRSF017184">
    <property type="entry name" value="Nnr"/>
    <property type="match status" value="1"/>
</dbReference>
<dbReference type="InterPro" id="IPR036652">
    <property type="entry name" value="YjeF_N_dom_sf"/>
</dbReference>
<dbReference type="InterPro" id="IPR029056">
    <property type="entry name" value="Ribokinase-like"/>
</dbReference>
<comment type="subunit">
    <text evidence="17">Homotetramer.</text>
</comment>
<evidence type="ECO:0000256" key="2">
    <source>
        <dbReference type="ARBA" id="ARBA00000909"/>
    </source>
</evidence>
<dbReference type="CDD" id="cd01171">
    <property type="entry name" value="YXKO-related"/>
    <property type="match status" value="1"/>
</dbReference>
<keyword evidence="22" id="KW-1185">Reference proteome</keyword>
<protein>
    <recommendedName>
        <fullName evidence="17">ADP-dependent (S)-NAD(P)H-hydrate dehydratase</fullName>
        <ecNumber evidence="17">4.2.1.136</ecNumber>
    </recommendedName>
    <alternativeName>
        <fullName evidence="17">ADP-dependent NAD(P)HX dehydratase</fullName>
    </alternativeName>
</protein>
<dbReference type="Proteomes" id="UP001595729">
    <property type="component" value="Unassembled WGS sequence"/>
</dbReference>
<reference evidence="22" key="1">
    <citation type="journal article" date="2019" name="Int. J. Syst. Evol. Microbiol.">
        <title>The Global Catalogue of Microorganisms (GCM) 10K type strain sequencing project: providing services to taxonomists for standard genome sequencing and annotation.</title>
        <authorList>
            <consortium name="The Broad Institute Genomics Platform"/>
            <consortium name="The Broad Institute Genome Sequencing Center for Infectious Disease"/>
            <person name="Wu L."/>
            <person name="Ma J."/>
        </authorList>
    </citation>
    <scope>NUCLEOTIDE SEQUENCE [LARGE SCALE GENOMIC DNA]</scope>
    <source>
        <strain evidence="22">KCTC 42501</strain>
    </source>
</reference>
<feature type="binding site" evidence="17">
    <location>
        <position position="430"/>
    </location>
    <ligand>
        <name>(6S)-NADPHX</name>
        <dbReference type="ChEBI" id="CHEBI:64076"/>
    </ligand>
</feature>
<organism evidence="21 22">
    <name type="scientific">Hydrogenophaga luteola</name>
    <dbReference type="NCBI Taxonomy" id="1591122"/>
    <lineage>
        <taxon>Bacteria</taxon>
        <taxon>Pseudomonadati</taxon>
        <taxon>Pseudomonadota</taxon>
        <taxon>Betaproteobacteria</taxon>
        <taxon>Burkholderiales</taxon>
        <taxon>Comamonadaceae</taxon>
        <taxon>Hydrogenophaga</taxon>
    </lineage>
</organism>
<keyword evidence="5 18" id="KW-0479">Metal-binding</keyword>
<evidence type="ECO:0000259" key="20">
    <source>
        <dbReference type="PROSITE" id="PS51385"/>
    </source>
</evidence>
<comment type="catalytic activity">
    <reaction evidence="15 17 18">
        <text>(6S)-NADHX + ADP = AMP + phosphate + NADH + H(+)</text>
        <dbReference type="Rhea" id="RHEA:32223"/>
        <dbReference type="ChEBI" id="CHEBI:15378"/>
        <dbReference type="ChEBI" id="CHEBI:43474"/>
        <dbReference type="ChEBI" id="CHEBI:57945"/>
        <dbReference type="ChEBI" id="CHEBI:64074"/>
        <dbReference type="ChEBI" id="CHEBI:456215"/>
        <dbReference type="ChEBI" id="CHEBI:456216"/>
        <dbReference type="EC" id="4.2.1.136"/>
    </reaction>
</comment>
<dbReference type="Gene3D" id="3.40.1190.20">
    <property type="match status" value="1"/>
</dbReference>
<sequence length="489" mass="50190">MTAPLPAHELMARAGRSVADLAMALAPHARRIWIACGPGNNGGDGLVAARHLLQDAKGRQGRPEIVTTLTGDLCRLPPDAAHALTMALESGVTLASSPPHDFDVAIDALLGIGTARPPAGEMANYLSHMHRSRATVLSVDVPSGLLADTGEYLGPAAPIPNAPRHTLSLLTLKPGLFTAAGRDQAGSVWLDTLGATTTNCSAPAAILHGATDARPSRAHATHKGSQGDVIVVGGQCLAPSGAGMTGAAILAARAALHAGAGRVYVGLLAHEAQPPSWDPQCPELMFRQTDTLLADETLLRGATVVCGCGGGQAIAGPLHRILSACPSLVLDADALNAIAGDGTLRRLVEDRSARNWITVITPHPLEAARLLSTSTPAVMKDRLRAARLLSEQLNVIAVLKGSGTVIHAPGETPRINASGNPALATAGTGDVLAGWLGAALAGSASRSVTTYEAVLEAVSGHGWLADQWVANHDRTLTANRLVECIRGAS</sequence>
<keyword evidence="9 18" id="KW-0630">Potassium</keyword>
<keyword evidence="7 17" id="KW-0067">ATP-binding</keyword>
<evidence type="ECO:0000256" key="18">
    <source>
        <dbReference type="PIRNR" id="PIRNR017184"/>
    </source>
</evidence>
<dbReference type="InterPro" id="IPR004443">
    <property type="entry name" value="YjeF_N_dom"/>
</dbReference>
<keyword evidence="6 17" id="KW-0547">Nucleotide-binding</keyword>
<comment type="cofactor">
    <cofactor evidence="18">
        <name>K(+)</name>
        <dbReference type="ChEBI" id="CHEBI:29103"/>
    </cofactor>
    <text evidence="18">Binds 1 potassium ion per subunit.</text>
</comment>
<dbReference type="PROSITE" id="PS01050">
    <property type="entry name" value="YJEF_C_2"/>
    <property type="match status" value="1"/>
</dbReference>
<comment type="similarity">
    <text evidence="4 18">In the C-terminal section; belongs to the NnrD/CARKD family.</text>
</comment>
<feature type="binding site" evidence="17">
    <location>
        <position position="247"/>
    </location>
    <ligand>
        <name>(6S)-NADPHX</name>
        <dbReference type="ChEBI" id="CHEBI:64076"/>
    </ligand>
</feature>
<dbReference type="RefSeq" id="WP_382172904.1">
    <property type="nucleotide sequence ID" value="NZ_JBHRXX010000002.1"/>
</dbReference>
<evidence type="ECO:0000313" key="22">
    <source>
        <dbReference type="Proteomes" id="UP001595729"/>
    </source>
</evidence>
<evidence type="ECO:0000256" key="1">
    <source>
        <dbReference type="ARBA" id="ARBA00000013"/>
    </source>
</evidence>
<feature type="domain" description="YjeF C-terminal" evidence="19">
    <location>
        <begin position="206"/>
        <end position="489"/>
    </location>
</feature>
<dbReference type="HAMAP" id="MF_01965">
    <property type="entry name" value="NADHX_dehydratase"/>
    <property type="match status" value="1"/>
</dbReference>